<feature type="region of interest" description="Disordered" evidence="1">
    <location>
        <begin position="25"/>
        <end position="99"/>
    </location>
</feature>
<name>A0A9Q3Q393_9BASI</name>
<gene>
    <name evidence="2" type="ORF">O181_123431</name>
</gene>
<proteinExistence type="predicted"/>
<dbReference type="AlphaFoldDB" id="A0A9Q3Q393"/>
<dbReference type="Proteomes" id="UP000765509">
    <property type="component" value="Unassembled WGS sequence"/>
</dbReference>
<organism evidence="2 3">
    <name type="scientific">Austropuccinia psidii MF-1</name>
    <dbReference type="NCBI Taxonomy" id="1389203"/>
    <lineage>
        <taxon>Eukaryota</taxon>
        <taxon>Fungi</taxon>
        <taxon>Dikarya</taxon>
        <taxon>Basidiomycota</taxon>
        <taxon>Pucciniomycotina</taxon>
        <taxon>Pucciniomycetes</taxon>
        <taxon>Pucciniales</taxon>
        <taxon>Sphaerophragmiaceae</taxon>
        <taxon>Austropuccinia</taxon>
    </lineage>
</organism>
<comment type="caution">
    <text evidence="2">The sequence shown here is derived from an EMBL/GenBank/DDBJ whole genome shotgun (WGS) entry which is preliminary data.</text>
</comment>
<evidence type="ECO:0000313" key="3">
    <source>
        <dbReference type="Proteomes" id="UP000765509"/>
    </source>
</evidence>
<reference evidence="2" key="1">
    <citation type="submission" date="2021-03" db="EMBL/GenBank/DDBJ databases">
        <title>Draft genome sequence of rust myrtle Austropuccinia psidii MF-1, a brazilian biotype.</title>
        <authorList>
            <person name="Quecine M.C."/>
            <person name="Pachon D.M.R."/>
            <person name="Bonatelli M.L."/>
            <person name="Correr F.H."/>
            <person name="Franceschini L.M."/>
            <person name="Leite T.F."/>
            <person name="Margarido G.R.A."/>
            <person name="Almeida C.A."/>
            <person name="Ferrarezi J.A."/>
            <person name="Labate C.A."/>
        </authorList>
    </citation>
    <scope>NUCLEOTIDE SEQUENCE</scope>
    <source>
        <strain evidence="2">MF-1</strain>
    </source>
</reference>
<keyword evidence="3" id="KW-1185">Reference proteome</keyword>
<protein>
    <submittedName>
        <fullName evidence="2">Uncharacterized protein</fullName>
    </submittedName>
</protein>
<evidence type="ECO:0000313" key="2">
    <source>
        <dbReference type="EMBL" id="MBW0583716.1"/>
    </source>
</evidence>
<dbReference type="EMBL" id="AVOT02115885">
    <property type="protein sequence ID" value="MBW0583716.1"/>
    <property type="molecule type" value="Genomic_DNA"/>
</dbReference>
<sequence length="99" mass="10637">MLIQPSNPARQTRYQAITQAFLTSTPRAPLEITPEVSQRRAQLNRGPHIEGAAPSRKTFKGPGDAGEEEEENSVEEEGSNGTEGVPATLGNPKVLEGQL</sequence>
<feature type="compositionally biased region" description="Acidic residues" evidence="1">
    <location>
        <begin position="65"/>
        <end position="78"/>
    </location>
</feature>
<accession>A0A9Q3Q393</accession>
<evidence type="ECO:0000256" key="1">
    <source>
        <dbReference type="SAM" id="MobiDB-lite"/>
    </source>
</evidence>